<feature type="compositionally biased region" description="Polar residues" evidence="1">
    <location>
        <begin position="75"/>
        <end position="91"/>
    </location>
</feature>
<gene>
    <name evidence="2" type="ORF">SAMN04488120_10449</name>
</gene>
<dbReference type="OrthoDB" id="7059178at2"/>
<organism evidence="2 3">
    <name type="scientific">Fontimonas thermophila</name>
    <dbReference type="NCBI Taxonomy" id="1076937"/>
    <lineage>
        <taxon>Bacteria</taxon>
        <taxon>Pseudomonadati</taxon>
        <taxon>Pseudomonadota</taxon>
        <taxon>Gammaproteobacteria</taxon>
        <taxon>Nevskiales</taxon>
        <taxon>Nevskiaceae</taxon>
        <taxon>Fontimonas</taxon>
    </lineage>
</organism>
<dbReference type="Gene3D" id="2.60.40.1080">
    <property type="match status" value="2"/>
</dbReference>
<name>A0A1I2IMD0_9GAMM</name>
<accession>A0A1I2IMD0</accession>
<evidence type="ECO:0000313" key="2">
    <source>
        <dbReference type="EMBL" id="SFF42840.1"/>
    </source>
</evidence>
<keyword evidence="3" id="KW-1185">Reference proteome</keyword>
<evidence type="ECO:0000313" key="3">
    <source>
        <dbReference type="Proteomes" id="UP000199771"/>
    </source>
</evidence>
<dbReference type="Proteomes" id="UP000199771">
    <property type="component" value="Unassembled WGS sequence"/>
</dbReference>
<reference evidence="2 3" key="1">
    <citation type="submission" date="2016-10" db="EMBL/GenBank/DDBJ databases">
        <authorList>
            <person name="de Groot N.N."/>
        </authorList>
    </citation>
    <scope>NUCLEOTIDE SEQUENCE [LARGE SCALE GENOMIC DNA]</scope>
    <source>
        <strain evidence="2 3">DSM 23609</strain>
    </source>
</reference>
<evidence type="ECO:0008006" key="4">
    <source>
        <dbReference type="Google" id="ProtNLM"/>
    </source>
</evidence>
<dbReference type="STRING" id="1076937.SAMN04488120_10449"/>
<dbReference type="PROSITE" id="PS51257">
    <property type="entry name" value="PROKAR_LIPOPROTEIN"/>
    <property type="match status" value="1"/>
</dbReference>
<proteinExistence type="predicted"/>
<sequence>MRSFRRWAAVVAVVLAGCGDGSIQSPDFTVVTTVEQLDIVPGVAQSLPAGTVLRLDAEALVSQTVPPGTRDANGNPITHRQETQTVTSQAQWTSSNTAVARVDRGVVTAVAPGVVTISASFEGLTDTVDVTVTDAVLQGVEYVKPEGTPRATNNTYSVISGSIVPFEIYGRFSDGSVRRLVEGTGANQFQVTWSSDDTGVATNGSGGRTFTTNAVGTAAITGQVTNVTGLVPDAASATLEVREVNAFCASEFRAPAAVASGAASAACLGCSVEQPELVIDGDLDTFATMNITAGLLFLANTSLTVYDTTTVRITPGSPTGFVVSRPFADLVSAELLSSLTVETLQCNAAGACTVVESFSGQDNALLLSLLGFGLVGDDATVLISTPPVTTAANGLRLTFDGGLVNLLSSLRVNTACGVAIPPAP</sequence>
<feature type="region of interest" description="Disordered" evidence="1">
    <location>
        <begin position="64"/>
        <end position="91"/>
    </location>
</feature>
<dbReference type="AlphaFoldDB" id="A0A1I2IMD0"/>
<dbReference type="SUPFAM" id="SSF49373">
    <property type="entry name" value="Invasin/intimin cell-adhesion fragments"/>
    <property type="match status" value="1"/>
</dbReference>
<dbReference type="InterPro" id="IPR008964">
    <property type="entry name" value="Invasin/intimin_cell_adhesion"/>
</dbReference>
<protein>
    <recommendedName>
        <fullName evidence="4">Ig-like domain (Group 2)</fullName>
    </recommendedName>
</protein>
<evidence type="ECO:0000256" key="1">
    <source>
        <dbReference type="SAM" id="MobiDB-lite"/>
    </source>
</evidence>
<dbReference type="RefSeq" id="WP_091532577.1">
    <property type="nucleotide sequence ID" value="NZ_FOOC01000004.1"/>
</dbReference>
<dbReference type="EMBL" id="FOOC01000004">
    <property type="protein sequence ID" value="SFF42840.1"/>
    <property type="molecule type" value="Genomic_DNA"/>
</dbReference>